<feature type="compositionally biased region" description="Low complexity" evidence="1">
    <location>
        <begin position="52"/>
        <end position="62"/>
    </location>
</feature>
<dbReference type="Proteomes" id="UP000572635">
    <property type="component" value="Unassembled WGS sequence"/>
</dbReference>
<dbReference type="RefSeq" id="WP_312893701.1">
    <property type="nucleotide sequence ID" value="NZ_BAAAJD010000125.1"/>
</dbReference>
<dbReference type="AlphaFoldDB" id="A0A7W8QNH2"/>
<keyword evidence="2" id="KW-0472">Membrane</keyword>
<proteinExistence type="predicted"/>
<gene>
    <name evidence="3" type="ORF">HDA36_003709</name>
</gene>
<feature type="transmembrane region" description="Helical" evidence="2">
    <location>
        <begin position="102"/>
        <end position="120"/>
    </location>
</feature>
<dbReference type="EMBL" id="JACHDB010000001">
    <property type="protein sequence ID" value="MBB5433625.1"/>
    <property type="molecule type" value="Genomic_DNA"/>
</dbReference>
<keyword evidence="4" id="KW-1185">Reference proteome</keyword>
<protein>
    <submittedName>
        <fullName evidence="3">Membrane-associated phospholipid phosphatase</fullName>
    </submittedName>
</protein>
<evidence type="ECO:0000313" key="4">
    <source>
        <dbReference type="Proteomes" id="UP000572635"/>
    </source>
</evidence>
<sequence>MKTLLRRRRRARPIWAVALIVALALHCVCIVCLAAAAEAQEARAAAETGAAAPATPAAQGDQDPADHPAGCDASQLMANPFGPPGTDTGGKAPGDHRTGSTAVMLFLLFSVALGGALWTAPRFRRPPPARAPAHIWRPSGFRLLTTLCIQRV</sequence>
<reference evidence="3 4" key="1">
    <citation type="submission" date="2020-08" db="EMBL/GenBank/DDBJ databases">
        <title>Sequencing the genomes of 1000 actinobacteria strains.</title>
        <authorList>
            <person name="Klenk H.-P."/>
        </authorList>
    </citation>
    <scope>NUCLEOTIDE SEQUENCE [LARGE SCALE GENOMIC DNA]</scope>
    <source>
        <strain evidence="3 4">DSM 44551</strain>
    </source>
</reference>
<organism evidence="3 4">
    <name type="scientific">Nocardiopsis composta</name>
    <dbReference type="NCBI Taxonomy" id="157465"/>
    <lineage>
        <taxon>Bacteria</taxon>
        <taxon>Bacillati</taxon>
        <taxon>Actinomycetota</taxon>
        <taxon>Actinomycetes</taxon>
        <taxon>Streptosporangiales</taxon>
        <taxon>Nocardiopsidaceae</taxon>
        <taxon>Nocardiopsis</taxon>
    </lineage>
</organism>
<evidence type="ECO:0000256" key="2">
    <source>
        <dbReference type="SAM" id="Phobius"/>
    </source>
</evidence>
<keyword evidence="2" id="KW-0812">Transmembrane</keyword>
<keyword evidence="2" id="KW-1133">Transmembrane helix</keyword>
<name>A0A7W8QNH2_9ACTN</name>
<comment type="caution">
    <text evidence="3">The sequence shown here is derived from an EMBL/GenBank/DDBJ whole genome shotgun (WGS) entry which is preliminary data.</text>
</comment>
<feature type="region of interest" description="Disordered" evidence="1">
    <location>
        <begin position="52"/>
        <end position="95"/>
    </location>
</feature>
<evidence type="ECO:0000256" key="1">
    <source>
        <dbReference type="SAM" id="MobiDB-lite"/>
    </source>
</evidence>
<evidence type="ECO:0000313" key="3">
    <source>
        <dbReference type="EMBL" id="MBB5433625.1"/>
    </source>
</evidence>
<accession>A0A7W8QNH2</accession>